<evidence type="ECO:0000313" key="5">
    <source>
        <dbReference type="Proteomes" id="UP001152795"/>
    </source>
</evidence>
<keyword evidence="5" id="KW-1185">Reference proteome</keyword>
<evidence type="ECO:0000313" key="4">
    <source>
        <dbReference type="EMBL" id="CAB4046005.1"/>
    </source>
</evidence>
<dbReference type="SUPFAM" id="SSF56112">
    <property type="entry name" value="Protein kinase-like (PK-like)"/>
    <property type="match status" value="1"/>
</dbReference>
<dbReference type="Proteomes" id="UP001152795">
    <property type="component" value="Unassembled WGS sequence"/>
</dbReference>
<dbReference type="GO" id="GO:0006611">
    <property type="term" value="P:protein export from nucleus"/>
    <property type="evidence" value="ECO:0007669"/>
    <property type="project" value="TreeGrafter"/>
</dbReference>
<accession>A0A7D9KLC4</accession>
<keyword evidence="4" id="KW-0808">Transferase</keyword>
<dbReference type="GO" id="GO:1902554">
    <property type="term" value="C:serine/threonine protein kinase complex"/>
    <property type="evidence" value="ECO:0007669"/>
    <property type="project" value="TreeGrafter"/>
</dbReference>
<feature type="non-terminal residue" evidence="4">
    <location>
        <position position="1"/>
    </location>
</feature>
<evidence type="ECO:0000313" key="3">
    <source>
        <dbReference type="EMBL" id="CAB4026121.1"/>
    </source>
</evidence>
<evidence type="ECO:0000256" key="1">
    <source>
        <dbReference type="ARBA" id="ARBA00008874"/>
    </source>
</evidence>
<sequence length="63" mass="6859">MATSSNASLKKWPNTSNDYDLQEVIGYGATAVVQAALCKPQNERVAVKRIDLEKCGASIDEMQ</sequence>
<dbReference type="GO" id="GO:0043539">
    <property type="term" value="F:protein serine/threonine kinase activator activity"/>
    <property type="evidence" value="ECO:0007669"/>
    <property type="project" value="InterPro"/>
</dbReference>
<evidence type="ECO:0000256" key="2">
    <source>
        <dbReference type="PROSITE-ProRule" id="PRU10141"/>
    </source>
</evidence>
<dbReference type="EMBL" id="CACRXK020014024">
    <property type="protein sequence ID" value="CAB4026121.1"/>
    <property type="molecule type" value="Genomic_DNA"/>
</dbReference>
<keyword evidence="2" id="KW-0067">ATP-binding</keyword>
<dbReference type="Gene3D" id="3.30.200.20">
    <property type="entry name" value="Phosphorylase Kinase, domain 1"/>
    <property type="match status" value="1"/>
</dbReference>
<dbReference type="GO" id="GO:0016301">
    <property type="term" value="F:kinase activity"/>
    <property type="evidence" value="ECO:0007669"/>
    <property type="project" value="UniProtKB-KW"/>
</dbReference>
<dbReference type="OrthoDB" id="8693905at2759"/>
<dbReference type="AlphaFoldDB" id="A0A7D9KLC4"/>
<comment type="similarity">
    <text evidence="1">Belongs to the protein kinase superfamily. STE Ser/Thr protein kinase family. STE20 subfamily.</text>
</comment>
<dbReference type="PANTHER" id="PTHR48014:SF21">
    <property type="entry name" value="SERINE_THREONINE-PROTEIN KINASE FRAY2"/>
    <property type="match status" value="1"/>
</dbReference>
<keyword evidence="2" id="KW-0547">Nucleotide-binding</keyword>
<gene>
    <name evidence="3" type="ORF">PACLA_8A014883</name>
    <name evidence="4" type="ORF">PACLA_8A045006</name>
</gene>
<protein>
    <submittedName>
        <fullName evidence="4">Serine threonine- kinase OSR1-like</fullName>
    </submittedName>
</protein>
<dbReference type="EMBL" id="CACRXK020044319">
    <property type="protein sequence ID" value="CAB4046005.1"/>
    <property type="molecule type" value="Genomic_DNA"/>
</dbReference>
<dbReference type="PANTHER" id="PTHR48014">
    <property type="entry name" value="SERINE/THREONINE-PROTEIN KINASE FRAY2"/>
    <property type="match status" value="1"/>
</dbReference>
<name>A0A7D9KLC4_PARCT</name>
<keyword evidence="4" id="KW-0418">Kinase</keyword>
<organism evidence="4 5">
    <name type="scientific">Paramuricea clavata</name>
    <name type="common">Red gorgonian</name>
    <name type="synonym">Violescent sea-whip</name>
    <dbReference type="NCBI Taxonomy" id="317549"/>
    <lineage>
        <taxon>Eukaryota</taxon>
        <taxon>Metazoa</taxon>
        <taxon>Cnidaria</taxon>
        <taxon>Anthozoa</taxon>
        <taxon>Octocorallia</taxon>
        <taxon>Malacalcyonacea</taxon>
        <taxon>Plexauridae</taxon>
        <taxon>Paramuricea</taxon>
    </lineage>
</organism>
<proteinExistence type="inferred from homology"/>
<dbReference type="GO" id="GO:0005524">
    <property type="term" value="F:ATP binding"/>
    <property type="evidence" value="ECO:0007669"/>
    <property type="project" value="UniProtKB-UniRule"/>
</dbReference>
<feature type="binding site" evidence="2">
    <location>
        <position position="48"/>
    </location>
    <ligand>
        <name>ATP</name>
        <dbReference type="ChEBI" id="CHEBI:30616"/>
    </ligand>
</feature>
<dbReference type="InterPro" id="IPR011009">
    <property type="entry name" value="Kinase-like_dom_sf"/>
</dbReference>
<dbReference type="PROSITE" id="PS00107">
    <property type="entry name" value="PROTEIN_KINASE_ATP"/>
    <property type="match status" value="1"/>
</dbReference>
<reference evidence="4" key="1">
    <citation type="submission" date="2020-04" db="EMBL/GenBank/DDBJ databases">
        <authorList>
            <person name="Alioto T."/>
            <person name="Alioto T."/>
            <person name="Gomez Garrido J."/>
        </authorList>
    </citation>
    <scope>NUCLEOTIDE SEQUENCE</scope>
    <source>
        <strain evidence="4">A484AB</strain>
    </source>
</reference>
<comment type="caution">
    <text evidence="4">The sequence shown here is derived from an EMBL/GenBank/DDBJ whole genome shotgun (WGS) entry which is preliminary data.</text>
</comment>
<dbReference type="InterPro" id="IPR017441">
    <property type="entry name" value="Protein_kinase_ATP_BS"/>
</dbReference>
<dbReference type="InterPro" id="IPR047173">
    <property type="entry name" value="STRAD_A/B-like"/>
</dbReference>